<protein>
    <submittedName>
        <fullName evidence="2">Uncharacterized protein</fullName>
    </submittedName>
</protein>
<feature type="region of interest" description="Disordered" evidence="1">
    <location>
        <begin position="1"/>
        <end position="24"/>
    </location>
</feature>
<evidence type="ECO:0000256" key="1">
    <source>
        <dbReference type="SAM" id="MobiDB-lite"/>
    </source>
</evidence>
<comment type="caution">
    <text evidence="2">The sequence shown here is derived from an EMBL/GenBank/DDBJ whole genome shotgun (WGS) entry which is preliminary data.</text>
</comment>
<organism evidence="2 3">
    <name type="scientific">Caerostris extrusa</name>
    <name type="common">Bark spider</name>
    <name type="synonym">Caerostris bankana</name>
    <dbReference type="NCBI Taxonomy" id="172846"/>
    <lineage>
        <taxon>Eukaryota</taxon>
        <taxon>Metazoa</taxon>
        <taxon>Ecdysozoa</taxon>
        <taxon>Arthropoda</taxon>
        <taxon>Chelicerata</taxon>
        <taxon>Arachnida</taxon>
        <taxon>Araneae</taxon>
        <taxon>Araneomorphae</taxon>
        <taxon>Entelegynae</taxon>
        <taxon>Araneoidea</taxon>
        <taxon>Araneidae</taxon>
        <taxon>Caerostris</taxon>
    </lineage>
</organism>
<proteinExistence type="predicted"/>
<evidence type="ECO:0000313" key="3">
    <source>
        <dbReference type="Proteomes" id="UP001054945"/>
    </source>
</evidence>
<evidence type="ECO:0000313" key="2">
    <source>
        <dbReference type="EMBL" id="GIY99084.1"/>
    </source>
</evidence>
<dbReference type="AlphaFoldDB" id="A0AAV4XWH6"/>
<keyword evidence="3" id="KW-1185">Reference proteome</keyword>
<dbReference type="Proteomes" id="UP001054945">
    <property type="component" value="Unassembled WGS sequence"/>
</dbReference>
<name>A0AAV4XWH6_CAEEX</name>
<reference evidence="2 3" key="1">
    <citation type="submission" date="2021-06" db="EMBL/GenBank/DDBJ databases">
        <title>Caerostris extrusa draft genome.</title>
        <authorList>
            <person name="Kono N."/>
            <person name="Arakawa K."/>
        </authorList>
    </citation>
    <scope>NUCLEOTIDE SEQUENCE [LARGE SCALE GENOMIC DNA]</scope>
</reference>
<dbReference type="EMBL" id="BPLR01018380">
    <property type="protein sequence ID" value="GIY99084.1"/>
    <property type="molecule type" value="Genomic_DNA"/>
</dbReference>
<gene>
    <name evidence="2" type="ORF">CEXT_651571</name>
</gene>
<accession>A0AAV4XWH6</accession>
<sequence>MSKKEKKNNYGNGHEEVATKDCNPSLYARSSREAMHGKTSIITFPMEMRHRYQTKLLSLATKCSGGFPAGFSRQY</sequence>